<organism evidence="2 3">
    <name type="scientific">Streptomyces olivochromogenes</name>
    <dbReference type="NCBI Taxonomy" id="1963"/>
    <lineage>
        <taxon>Bacteria</taxon>
        <taxon>Bacillati</taxon>
        <taxon>Actinomycetota</taxon>
        <taxon>Actinomycetes</taxon>
        <taxon>Kitasatosporales</taxon>
        <taxon>Streptomycetaceae</taxon>
        <taxon>Streptomyces</taxon>
    </lineage>
</organism>
<feature type="compositionally biased region" description="Polar residues" evidence="1">
    <location>
        <begin position="38"/>
        <end position="48"/>
    </location>
</feature>
<dbReference type="RefSeq" id="WP_159064483.1">
    <property type="nucleotide sequence ID" value="NZ_BDQI01000015.1"/>
</dbReference>
<protein>
    <submittedName>
        <fullName evidence="2">Uncharacterized protein</fullName>
    </submittedName>
</protein>
<gene>
    <name evidence="2" type="ORF">SO3561_06302</name>
</gene>
<evidence type="ECO:0000313" key="2">
    <source>
        <dbReference type="EMBL" id="GAX54749.1"/>
    </source>
</evidence>
<proteinExistence type="predicted"/>
<dbReference type="EMBL" id="BDQI01000015">
    <property type="protein sequence ID" value="GAX54749.1"/>
    <property type="molecule type" value="Genomic_DNA"/>
</dbReference>
<reference evidence="3" key="1">
    <citation type="submission" date="2017-05" db="EMBL/GenBank/DDBJ databases">
        <title>Streptomyces olivochromogenes NBRC 3561 whole genome shotgun sequence.</title>
        <authorList>
            <person name="Dohra H."/>
            <person name="Kodani S."/>
        </authorList>
    </citation>
    <scope>NUCLEOTIDE SEQUENCE [LARGE SCALE GENOMIC DNA]</scope>
    <source>
        <strain evidence="3">NBRC 3561</strain>
    </source>
</reference>
<dbReference type="Proteomes" id="UP000217446">
    <property type="component" value="Unassembled WGS sequence"/>
</dbReference>
<comment type="caution">
    <text evidence="2">The sequence shown here is derived from an EMBL/GenBank/DDBJ whole genome shotgun (WGS) entry which is preliminary data.</text>
</comment>
<sequence>MSTYGPDWGVIAVDRFTVVERLTADENGGADRKLSLEGQESSPPSTTDECVNHHEQIKAMEAGKLVPVVFTDKTGSNGYYTVDSSSSTLTDYQGELQTADWKISLNREGSESEVDLQSRLTGAVRKNDFSLTGEKWHAPSIGHYAYFTGSSNPSVMTRTGADGAMTVYRNIPDFSPKWGCPVASYNGGRVRVIDYGLVGSGSELEGVDRPVGVATWSLGNALVNVTPTSSAGVLDVQAYSGGAWHSKLWRLTVAGSPVAAWDSASLIRNDQEQCIIRLVASRSPGRVVLDLTLRRGSRVLEGYLQSGSSATLGCALVTSETNVNTSASGYMTATSNDANGNRFVCGSARTFTGSTTGSMTKSSATFLDFFVGAVIAGGSAVSGDTATDLRNQYIGALAESTHAVKR</sequence>
<evidence type="ECO:0000256" key="1">
    <source>
        <dbReference type="SAM" id="MobiDB-lite"/>
    </source>
</evidence>
<evidence type="ECO:0000313" key="3">
    <source>
        <dbReference type="Proteomes" id="UP000217446"/>
    </source>
</evidence>
<dbReference type="AlphaFoldDB" id="A0A250VL04"/>
<name>A0A250VL04_STROL</name>
<feature type="region of interest" description="Disordered" evidence="1">
    <location>
        <begin position="29"/>
        <end position="48"/>
    </location>
</feature>
<accession>A0A250VL04</accession>
<keyword evidence="3" id="KW-1185">Reference proteome</keyword>